<keyword evidence="4" id="KW-0238">DNA-binding</keyword>
<evidence type="ECO:0000313" key="7">
    <source>
        <dbReference type="EMBL" id="MBC9978596.1"/>
    </source>
</evidence>
<dbReference type="Proteomes" id="UP000639516">
    <property type="component" value="Unassembled WGS sequence"/>
</dbReference>
<dbReference type="CDD" id="cd08414">
    <property type="entry name" value="PBP2_LTTR_aromatics_like"/>
    <property type="match status" value="1"/>
</dbReference>
<dbReference type="Pfam" id="PF03466">
    <property type="entry name" value="LysR_substrate"/>
    <property type="match status" value="1"/>
</dbReference>
<dbReference type="Pfam" id="PF00126">
    <property type="entry name" value="HTH_1"/>
    <property type="match status" value="1"/>
</dbReference>
<evidence type="ECO:0000256" key="1">
    <source>
        <dbReference type="ARBA" id="ARBA00003502"/>
    </source>
</evidence>
<keyword evidence="8" id="KW-1185">Reference proteome</keyword>
<accession>A0ABR7U3K8</accession>
<evidence type="ECO:0000256" key="2">
    <source>
        <dbReference type="ARBA" id="ARBA00009437"/>
    </source>
</evidence>
<dbReference type="Gene3D" id="1.10.10.10">
    <property type="entry name" value="Winged helix-like DNA-binding domain superfamily/Winged helix DNA-binding domain"/>
    <property type="match status" value="1"/>
</dbReference>
<dbReference type="PROSITE" id="PS50931">
    <property type="entry name" value="HTH_LYSR"/>
    <property type="match status" value="1"/>
</dbReference>
<comment type="function">
    <text evidence="1">NodD regulates the expression of the nodABCFE genes which encode other nodulation proteins. NodD is also a negative regulator of its own expression. Binds flavonoids as inducers.</text>
</comment>
<keyword evidence="3" id="KW-0805">Transcription regulation</keyword>
<dbReference type="InterPro" id="IPR000847">
    <property type="entry name" value="LysR_HTH_N"/>
</dbReference>
<dbReference type="RefSeq" id="WP_188102761.1">
    <property type="nucleotide sequence ID" value="NZ_JAANIH010000028.1"/>
</dbReference>
<dbReference type="SUPFAM" id="SSF46785">
    <property type="entry name" value="Winged helix' DNA-binding domain"/>
    <property type="match status" value="1"/>
</dbReference>
<sequence>MDLKHLRCFVTVAEELHYGKAAARLHMAPSALSRHIRMLEEELDVRLFSRTTRSVVLTRAGTVFLDEAKDILQRTKSAQRSVQEAARDEGEILRIGALDSAAAGFLPEVLYAFRQEQGRVKIQLEEATTSRQLQGLMTGRLDIGFLRPPVKEPDLQWEYLTRERLLVALPQSHDLHEREEVGLHEILNEPLILPPKRTRPCTFGLIMRFFDAVGAHPNIVQEATEKQTIVAMVAAGMGVALVPEWVAMLRVRGVVYKPLAFVLADPPPPEAILGVCWRKHQRLASRDLFLDAVRAHFQRGDVAPIAPHNVTPFDRERTRTA</sequence>
<evidence type="ECO:0000313" key="8">
    <source>
        <dbReference type="Proteomes" id="UP000639516"/>
    </source>
</evidence>
<dbReference type="PRINTS" id="PR00039">
    <property type="entry name" value="HTHLYSR"/>
</dbReference>
<dbReference type="Gene3D" id="3.40.190.10">
    <property type="entry name" value="Periplasmic binding protein-like II"/>
    <property type="match status" value="2"/>
</dbReference>
<proteinExistence type="inferred from homology"/>
<comment type="similarity">
    <text evidence="2">Belongs to the LysR transcriptional regulatory family.</text>
</comment>
<keyword evidence="5" id="KW-0804">Transcription</keyword>
<evidence type="ECO:0000256" key="4">
    <source>
        <dbReference type="ARBA" id="ARBA00023125"/>
    </source>
</evidence>
<comment type="caution">
    <text evidence="7">The sequence shown here is derived from an EMBL/GenBank/DDBJ whole genome shotgun (WGS) entry which is preliminary data.</text>
</comment>
<reference evidence="7 8" key="1">
    <citation type="journal article" date="2020" name="Arch. Microbiol.">
        <title>Bradyrhizobium campsiandrae sp. nov., a nitrogen-fixing bacterial strain isolated from a native leguminous tree from the Amazon adapted to flooded conditions.</title>
        <authorList>
            <person name="Cabral Michel D."/>
            <person name="Martins da Costa E."/>
            <person name="Azarias Guimaraes A."/>
            <person name="Soares de Carvalho T."/>
            <person name="Santos de Castro Caputo P."/>
            <person name="Willems A."/>
            <person name="de Souza Moreira F.M."/>
        </authorList>
    </citation>
    <scope>NUCLEOTIDE SEQUENCE [LARGE SCALE GENOMIC DNA]</scope>
    <source>
        <strain evidence="8">INPA 384B</strain>
    </source>
</reference>
<evidence type="ECO:0000256" key="5">
    <source>
        <dbReference type="ARBA" id="ARBA00023163"/>
    </source>
</evidence>
<evidence type="ECO:0000256" key="3">
    <source>
        <dbReference type="ARBA" id="ARBA00023015"/>
    </source>
</evidence>
<dbReference type="PANTHER" id="PTHR30346:SF0">
    <property type="entry name" value="HCA OPERON TRANSCRIPTIONAL ACTIVATOR HCAR"/>
    <property type="match status" value="1"/>
</dbReference>
<dbReference type="SUPFAM" id="SSF53850">
    <property type="entry name" value="Periplasmic binding protein-like II"/>
    <property type="match status" value="1"/>
</dbReference>
<dbReference type="InterPro" id="IPR036390">
    <property type="entry name" value="WH_DNA-bd_sf"/>
</dbReference>
<protein>
    <submittedName>
        <fullName evidence="7">LysR family transcriptional regulator</fullName>
    </submittedName>
</protein>
<dbReference type="EMBL" id="JAATTO010000012">
    <property type="protein sequence ID" value="MBC9978596.1"/>
    <property type="molecule type" value="Genomic_DNA"/>
</dbReference>
<dbReference type="PANTHER" id="PTHR30346">
    <property type="entry name" value="TRANSCRIPTIONAL DUAL REGULATOR HCAR-RELATED"/>
    <property type="match status" value="1"/>
</dbReference>
<name>A0ABR7U3K8_9BRAD</name>
<dbReference type="InterPro" id="IPR005119">
    <property type="entry name" value="LysR_subst-bd"/>
</dbReference>
<feature type="domain" description="HTH lysR-type" evidence="6">
    <location>
        <begin position="1"/>
        <end position="58"/>
    </location>
</feature>
<dbReference type="InterPro" id="IPR036388">
    <property type="entry name" value="WH-like_DNA-bd_sf"/>
</dbReference>
<gene>
    <name evidence="7" type="ORF">HA482_10245</name>
</gene>
<organism evidence="7 8">
    <name type="scientific">Bradyrhizobium campsiandrae</name>
    <dbReference type="NCBI Taxonomy" id="1729892"/>
    <lineage>
        <taxon>Bacteria</taxon>
        <taxon>Pseudomonadati</taxon>
        <taxon>Pseudomonadota</taxon>
        <taxon>Alphaproteobacteria</taxon>
        <taxon>Hyphomicrobiales</taxon>
        <taxon>Nitrobacteraceae</taxon>
        <taxon>Bradyrhizobium</taxon>
    </lineage>
</organism>
<evidence type="ECO:0000259" key="6">
    <source>
        <dbReference type="PROSITE" id="PS50931"/>
    </source>
</evidence>